<dbReference type="Proteomes" id="UP000693981">
    <property type="component" value="Unassembled WGS sequence"/>
</dbReference>
<proteinExistence type="predicted"/>
<dbReference type="EMBL" id="JAGDFL010000127">
    <property type="protein sequence ID" value="KAG7397083.1"/>
    <property type="molecule type" value="Genomic_DNA"/>
</dbReference>
<reference evidence="3" key="1">
    <citation type="submission" date="2021-02" db="EMBL/GenBank/DDBJ databases">
        <authorList>
            <person name="Palmer J.M."/>
        </authorList>
    </citation>
    <scope>NUCLEOTIDE SEQUENCE</scope>
    <source>
        <strain evidence="3">SCRP23</strain>
    </source>
</reference>
<evidence type="ECO:0000313" key="3">
    <source>
        <dbReference type="EMBL" id="KAG7397083.1"/>
    </source>
</evidence>
<comment type="caution">
    <text evidence="3">The sequence shown here is derived from an EMBL/GenBank/DDBJ whole genome shotgun (WGS) entry which is preliminary data.</text>
</comment>
<feature type="region of interest" description="Disordered" evidence="2">
    <location>
        <begin position="43"/>
        <end position="63"/>
    </location>
</feature>
<dbReference type="AlphaFoldDB" id="A0A8T1WZC0"/>
<sequence>MPMGTEASDDLLSCIFDVLPPQEVRENMANLVDQNFLSTLTEANPQRKKQCKKSTENKGRGLNDPILLKKRKDQCRENQARYRNRRRQFLENLEDNVKRLKEDVSKLRILKQRILYEVPATENAWCVVAQYFELFRHGYVAPYKLSSGFLFPRTRLSSTQYLTQLEFLQATMAQDMTDGALCGVDALLENWRLLSSYHESIYVELKCLKQDRDNSLVATVTTSLTITENTLQNLYPHLLSSDAAGDEYEELSSLAAKLLNQRIVVPGSVRFDWDDAYGCIMRMESKADILTPTLRLVGTLDNVARVFSGALITSELRIRGT</sequence>
<name>A0A8T1WZC0_9STRA</name>
<dbReference type="CDD" id="cd14686">
    <property type="entry name" value="bZIP"/>
    <property type="match status" value="1"/>
</dbReference>
<dbReference type="OrthoDB" id="127326at2759"/>
<evidence type="ECO:0008006" key="5">
    <source>
        <dbReference type="Google" id="ProtNLM"/>
    </source>
</evidence>
<protein>
    <recommendedName>
        <fullName evidence="5">BZIP domain-containing protein</fullName>
    </recommendedName>
</protein>
<organism evidence="3 4">
    <name type="scientific">Phytophthora boehmeriae</name>
    <dbReference type="NCBI Taxonomy" id="109152"/>
    <lineage>
        <taxon>Eukaryota</taxon>
        <taxon>Sar</taxon>
        <taxon>Stramenopiles</taxon>
        <taxon>Oomycota</taxon>
        <taxon>Peronosporomycetes</taxon>
        <taxon>Peronosporales</taxon>
        <taxon>Peronosporaceae</taxon>
        <taxon>Phytophthora</taxon>
    </lineage>
</organism>
<gene>
    <name evidence="3" type="ORF">PHYBOEH_001297</name>
</gene>
<feature type="coiled-coil region" evidence="1">
    <location>
        <begin position="83"/>
        <end position="110"/>
    </location>
</feature>
<evidence type="ECO:0000256" key="2">
    <source>
        <dbReference type="SAM" id="MobiDB-lite"/>
    </source>
</evidence>
<keyword evidence="4" id="KW-1185">Reference proteome</keyword>
<evidence type="ECO:0000256" key="1">
    <source>
        <dbReference type="SAM" id="Coils"/>
    </source>
</evidence>
<accession>A0A8T1WZC0</accession>
<keyword evidence="1" id="KW-0175">Coiled coil</keyword>
<evidence type="ECO:0000313" key="4">
    <source>
        <dbReference type="Proteomes" id="UP000693981"/>
    </source>
</evidence>